<proteinExistence type="inferred from homology"/>
<evidence type="ECO:0000256" key="2">
    <source>
        <dbReference type="ARBA" id="ARBA00023157"/>
    </source>
</evidence>
<comment type="subcellular location">
    <subcellularLocation>
        <location evidence="3">Mitochondrion inner membrane</location>
    </subcellularLocation>
</comment>
<reference evidence="6" key="1">
    <citation type="submission" date="2017-01" db="EMBL/GenBank/DDBJ databases">
        <authorList>
            <person name="Wang Y."/>
            <person name="White M."/>
            <person name="Kvist S."/>
            <person name="Moncalvo J.-M."/>
        </authorList>
    </citation>
    <scope>NUCLEOTIDE SEQUENCE [LARGE SCALE GENOMIC DNA]</scope>
    <source>
        <strain evidence="6">COL-18-3</strain>
    </source>
</reference>
<dbReference type="PANTHER" id="PTHR22977">
    <property type="entry name" value="COX ASSEMBLY MITOCHONDRIAL PROTEIN"/>
    <property type="match status" value="1"/>
</dbReference>
<dbReference type="AlphaFoldDB" id="A0A1R1PF56"/>
<feature type="region of interest" description="Disordered" evidence="4">
    <location>
        <begin position="1"/>
        <end position="40"/>
    </location>
</feature>
<comment type="function">
    <text evidence="3">Required for mitochondrial cytochrome c oxidase (COX) assembly and respiration.</text>
</comment>
<keyword evidence="6" id="KW-1185">Reference proteome</keyword>
<dbReference type="InterPro" id="IPR013892">
    <property type="entry name" value="Cyt_c_biogenesis_Cmc1-like"/>
</dbReference>
<feature type="compositionally biased region" description="Polar residues" evidence="4">
    <location>
        <begin position="1"/>
        <end position="15"/>
    </location>
</feature>
<keyword evidence="3" id="KW-0496">Mitochondrion</keyword>
<keyword evidence="3" id="KW-0472">Membrane</keyword>
<comment type="similarity">
    <text evidence="1 3">Belongs to the CMC family.</text>
</comment>
<organism evidence="5 6">
    <name type="scientific">Zancudomyces culisetae</name>
    <name type="common">Gut fungus</name>
    <name type="synonym">Smittium culisetae</name>
    <dbReference type="NCBI Taxonomy" id="1213189"/>
    <lineage>
        <taxon>Eukaryota</taxon>
        <taxon>Fungi</taxon>
        <taxon>Fungi incertae sedis</taxon>
        <taxon>Zoopagomycota</taxon>
        <taxon>Kickxellomycotina</taxon>
        <taxon>Harpellomycetes</taxon>
        <taxon>Harpellales</taxon>
        <taxon>Legeriomycetaceae</taxon>
        <taxon>Zancudomyces</taxon>
    </lineage>
</organism>
<dbReference type="GO" id="GO:0005743">
    <property type="term" value="C:mitochondrial inner membrane"/>
    <property type="evidence" value="ECO:0007669"/>
    <property type="project" value="UniProtKB-SubCell"/>
</dbReference>
<evidence type="ECO:0000256" key="1">
    <source>
        <dbReference type="ARBA" id="ARBA00007347"/>
    </source>
</evidence>
<protein>
    <recommendedName>
        <fullName evidence="3">COX assembly mitochondrial protein</fullName>
    </recommendedName>
</protein>
<dbReference type="Proteomes" id="UP000188320">
    <property type="component" value="Unassembled WGS sequence"/>
</dbReference>
<sequence length="116" mass="13750">MESNVNSNLNQQPNQEVRDDNKASQQLNGSKQLGHSVLSRRQDQQVRALQVKEMMKLCDEYVKEFVECSRDRTISIVWACKDKKKQMMDCLRKVETLDNLDKVKFRYLENRENPKE</sequence>
<accession>A0A1R1PF56</accession>
<name>A0A1R1PF56_ZANCU</name>
<gene>
    <name evidence="5" type="ORF">AX774_g7024</name>
</gene>
<dbReference type="PANTHER" id="PTHR22977:SF5">
    <property type="entry name" value="COX ASSEMBLY MITOCHONDRIAL PROTEIN HOMOLOG"/>
    <property type="match status" value="1"/>
</dbReference>
<keyword evidence="2" id="KW-1015">Disulfide bond</keyword>
<dbReference type="OrthoDB" id="6224010at2759"/>
<keyword evidence="3" id="KW-0999">Mitochondrion inner membrane</keyword>
<dbReference type="Pfam" id="PF08583">
    <property type="entry name" value="Cmc1"/>
    <property type="match status" value="1"/>
</dbReference>
<feature type="compositionally biased region" description="Polar residues" evidence="4">
    <location>
        <begin position="23"/>
        <end position="33"/>
    </location>
</feature>
<comment type="caution">
    <text evidence="5">The sequence shown here is derived from an EMBL/GenBank/DDBJ whole genome shotgun (WGS) entry which is preliminary data.</text>
</comment>
<evidence type="ECO:0000256" key="4">
    <source>
        <dbReference type="SAM" id="MobiDB-lite"/>
    </source>
</evidence>
<evidence type="ECO:0000256" key="3">
    <source>
        <dbReference type="RuleBase" id="RU364104"/>
    </source>
</evidence>
<evidence type="ECO:0000313" key="5">
    <source>
        <dbReference type="EMBL" id="OMH79559.1"/>
    </source>
</evidence>
<dbReference type="EMBL" id="LSSK01001510">
    <property type="protein sequence ID" value="OMH79559.1"/>
    <property type="molecule type" value="Genomic_DNA"/>
</dbReference>
<evidence type="ECO:0000313" key="6">
    <source>
        <dbReference type="Proteomes" id="UP000188320"/>
    </source>
</evidence>
<keyword evidence="3" id="KW-0143">Chaperone</keyword>